<comment type="caution">
    <text evidence="2">The sequence shown here is derived from an EMBL/GenBank/DDBJ whole genome shotgun (WGS) entry which is preliminary data.</text>
</comment>
<dbReference type="RefSeq" id="WP_188737240.1">
    <property type="nucleotide sequence ID" value="NZ_BMLW01000015.1"/>
</dbReference>
<evidence type="ECO:0000313" key="2">
    <source>
        <dbReference type="EMBL" id="GGP15598.1"/>
    </source>
</evidence>
<feature type="domain" description="Glyoxalase-like" evidence="1">
    <location>
        <begin position="5"/>
        <end position="194"/>
    </location>
</feature>
<dbReference type="PANTHER" id="PTHR40265:SF1">
    <property type="entry name" value="GLYOXALASE-LIKE DOMAIN-CONTAINING PROTEIN"/>
    <property type="match status" value="1"/>
</dbReference>
<gene>
    <name evidence="2" type="ORF">GCM10011346_44300</name>
</gene>
<dbReference type="Pfam" id="PF13468">
    <property type="entry name" value="Glyoxalase_3"/>
    <property type="match status" value="1"/>
</dbReference>
<dbReference type="PANTHER" id="PTHR40265">
    <property type="entry name" value="BLL2707 PROTEIN"/>
    <property type="match status" value="1"/>
</dbReference>
<dbReference type="InterPro" id="IPR029068">
    <property type="entry name" value="Glyas_Bleomycin-R_OHBP_Dase"/>
</dbReference>
<evidence type="ECO:0000259" key="1">
    <source>
        <dbReference type="Pfam" id="PF13468"/>
    </source>
</evidence>
<dbReference type="Gene3D" id="3.10.180.10">
    <property type="entry name" value="2,3-Dihydroxybiphenyl 1,2-Dioxygenase, domain 1"/>
    <property type="match status" value="1"/>
</dbReference>
<keyword evidence="3" id="KW-1185">Reference proteome</keyword>
<dbReference type="Proteomes" id="UP000641206">
    <property type="component" value="Unassembled WGS sequence"/>
</dbReference>
<dbReference type="EMBL" id="BMLW01000015">
    <property type="protein sequence ID" value="GGP15598.1"/>
    <property type="molecule type" value="Genomic_DNA"/>
</dbReference>
<sequence length="268" mass="29927">MHFQFDHLVHFVDSPEEAREALKELGLHAVNGGKHDNGGTYNALSYFDLSYIELIGVFDKHLADQPAEKYSLGDTFQKDNYTSGLSRIALRSRNLEKEAERLKSLGLEVIGPVPLGRKRPDGSTISWKLLFAGDPEEELALPFFIEWEEPDEERRQGLKEQGTIAAHKRGAVSLASVGIAVNNAKSVIEKWAAYLSLEQGESFNDEALCAIGHRLKLEGGDIIFYEPDGEGIVSDTLKRRGEKPFIVNFSGGSIQEQFEVKDALYRFI</sequence>
<protein>
    <recommendedName>
        <fullName evidence="1">Glyoxalase-like domain-containing protein</fullName>
    </recommendedName>
</protein>
<accession>A0ABQ2P199</accession>
<evidence type="ECO:0000313" key="3">
    <source>
        <dbReference type="Proteomes" id="UP000641206"/>
    </source>
</evidence>
<dbReference type="InterPro" id="IPR025870">
    <property type="entry name" value="Glyoxalase-like_dom"/>
</dbReference>
<dbReference type="SUPFAM" id="SSF54593">
    <property type="entry name" value="Glyoxalase/Bleomycin resistance protein/Dihydroxybiphenyl dioxygenase"/>
    <property type="match status" value="1"/>
</dbReference>
<name>A0ABQ2P199_9BACI</name>
<proteinExistence type="predicted"/>
<organism evidence="2 3">
    <name type="scientific">Oceanobacillus neutriphilus</name>
    <dbReference type="NCBI Taxonomy" id="531815"/>
    <lineage>
        <taxon>Bacteria</taxon>
        <taxon>Bacillati</taxon>
        <taxon>Bacillota</taxon>
        <taxon>Bacilli</taxon>
        <taxon>Bacillales</taxon>
        <taxon>Bacillaceae</taxon>
        <taxon>Oceanobacillus</taxon>
    </lineage>
</organism>
<reference evidence="3" key="1">
    <citation type="journal article" date="2019" name="Int. J. Syst. Evol. Microbiol.">
        <title>The Global Catalogue of Microorganisms (GCM) 10K type strain sequencing project: providing services to taxonomists for standard genome sequencing and annotation.</title>
        <authorList>
            <consortium name="The Broad Institute Genomics Platform"/>
            <consortium name="The Broad Institute Genome Sequencing Center for Infectious Disease"/>
            <person name="Wu L."/>
            <person name="Ma J."/>
        </authorList>
    </citation>
    <scope>NUCLEOTIDE SEQUENCE [LARGE SCALE GENOMIC DNA]</scope>
    <source>
        <strain evidence="3">CGMCC 1.7693</strain>
    </source>
</reference>